<feature type="domain" description="SLH" evidence="2">
    <location>
        <begin position="85"/>
        <end position="148"/>
    </location>
</feature>
<evidence type="ECO:0000313" key="4">
    <source>
        <dbReference type="Proteomes" id="UP000184088"/>
    </source>
</evidence>
<dbReference type="PANTHER" id="PTHR43308:SF5">
    <property type="entry name" value="S-LAYER PROTEIN _ PEPTIDOGLYCAN ENDO-BETA-N-ACETYLGLUCOSAMINIDASE"/>
    <property type="match status" value="1"/>
</dbReference>
<feature type="domain" description="SLH" evidence="2">
    <location>
        <begin position="22"/>
        <end position="84"/>
    </location>
</feature>
<dbReference type="Pfam" id="PF00395">
    <property type="entry name" value="SLH"/>
    <property type="match status" value="2"/>
</dbReference>
<dbReference type="OrthoDB" id="1706086at2"/>
<proteinExistence type="predicted"/>
<dbReference type="InterPro" id="IPR001119">
    <property type="entry name" value="SLH_dom"/>
</dbReference>
<accession>A0A1M5D8M3</accession>
<keyword evidence="4" id="KW-1185">Reference proteome</keyword>
<dbReference type="RefSeq" id="WP_073345467.1">
    <property type="nucleotide sequence ID" value="NZ_FQVH01000033.1"/>
</dbReference>
<organism evidence="3 4">
    <name type="scientific">Caldanaerobius fijiensis DSM 17918</name>
    <dbReference type="NCBI Taxonomy" id="1121256"/>
    <lineage>
        <taxon>Bacteria</taxon>
        <taxon>Bacillati</taxon>
        <taxon>Bacillota</taxon>
        <taxon>Clostridia</taxon>
        <taxon>Thermoanaerobacterales</taxon>
        <taxon>Thermoanaerobacteraceae</taxon>
        <taxon>Caldanaerobius</taxon>
    </lineage>
</organism>
<dbReference type="PANTHER" id="PTHR43308">
    <property type="entry name" value="OUTER MEMBRANE PROTEIN ALPHA-RELATED"/>
    <property type="match status" value="1"/>
</dbReference>
<dbReference type="Proteomes" id="UP000184088">
    <property type="component" value="Unassembled WGS sequence"/>
</dbReference>
<gene>
    <name evidence="3" type="ORF">SAMN02746089_02281</name>
</gene>
<evidence type="ECO:0000256" key="1">
    <source>
        <dbReference type="ARBA" id="ARBA00022737"/>
    </source>
</evidence>
<keyword evidence="1" id="KW-0677">Repeat</keyword>
<sequence>MKSKIFIVLCVFMIIAGTMTVAYASYRDIPSYMTDENLMLQRLSKLGIISGFSDGTFRPNDAVTRAQFAKMITTALKISSTNLSKGQLFQDVPPHEWYYSYVTEAALNGLIYGYSDGTFKPNKSISYEEGLAIIIRALGYSDSDLSGMWPANYIGKASELGLTAGILLNPGDKLDRKSAAQLIDRFLLLNKKGSQTTVIESANNMSLRDCIITNTSKTDNTLSQDDVQTNIGIFKNNGYSVDELIGDEVKILVDDKGDIKAIFPVNQDSRKVYTVDSYITNQANVHDINGKKTTIAFGGYSNYYYNGQSVQMNAFIQSIKINSTLIKNTDSQGRSYMVLLDPHIDGPYISSSDYYPGMSINGIKLSNTNAEVIKNGSKASVSDIKKYDVVKFSSDFMNTQKILYVYDNKVTGNITAITPDSYAASQVSVNGVAYNIGSNTAQDKLKNLYGIASNVTLLLDENNNVIDIVPPVYSDTSNIAVVLKAGTEVDYSAGPAGGAIGTVTLFTTSGQQVTYKTSQDVVPFLGKAVFYTVDGNGYVKLDAVPLNMSDVSIDQLHDTINGTAISPDAIFIDVSGSNDQYTAKLVRFSDLPEGTFGSDVLAYKLIDSNFGDVRLAIFNNILALKPSFGVITGVTPIWANGSQIGSNVTVISVNGIEKITTNILNLKAGDVVSISNQLIQTRLNPIQRAAQATAVDSTRIKVDDKVYSLASNVLVIKYDSNDNNYSISSLAELNSMIQKGKADNVLLYSLDSNYVNVILINE</sequence>
<reference evidence="3 4" key="1">
    <citation type="submission" date="2016-11" db="EMBL/GenBank/DDBJ databases">
        <authorList>
            <person name="Jaros S."/>
            <person name="Januszkiewicz K."/>
            <person name="Wedrychowicz H."/>
        </authorList>
    </citation>
    <scope>NUCLEOTIDE SEQUENCE [LARGE SCALE GENOMIC DNA]</scope>
    <source>
        <strain evidence="3 4">DSM 17918</strain>
    </source>
</reference>
<dbReference type="InterPro" id="IPR051465">
    <property type="entry name" value="Cell_Envelope_Struct_Comp"/>
</dbReference>
<name>A0A1M5D8M3_9THEO</name>
<evidence type="ECO:0000259" key="2">
    <source>
        <dbReference type="PROSITE" id="PS51272"/>
    </source>
</evidence>
<evidence type="ECO:0000313" key="3">
    <source>
        <dbReference type="EMBL" id="SHF63022.1"/>
    </source>
</evidence>
<dbReference type="STRING" id="1121256.SAMN02746089_02281"/>
<dbReference type="EMBL" id="FQVH01000033">
    <property type="protein sequence ID" value="SHF63022.1"/>
    <property type="molecule type" value="Genomic_DNA"/>
</dbReference>
<dbReference type="PROSITE" id="PS51272">
    <property type="entry name" value="SLH"/>
    <property type="match status" value="2"/>
</dbReference>
<dbReference type="AlphaFoldDB" id="A0A1M5D8M3"/>
<protein>
    <submittedName>
        <fullName evidence="3">S-layer homology domain-containing protein</fullName>
    </submittedName>
</protein>